<evidence type="ECO:0000313" key="1">
    <source>
        <dbReference type="EMBL" id="MDK3072766.1"/>
    </source>
</evidence>
<gene>
    <name evidence="1" type="ORF">QO034_06560</name>
</gene>
<dbReference type="InterPro" id="IPR009752">
    <property type="entry name" value="Phage_Mu_GpJ"/>
</dbReference>
<comment type="caution">
    <text evidence="1">The sequence shown here is derived from an EMBL/GenBank/DDBJ whole genome shotgun (WGS) entry which is preliminary data.</text>
</comment>
<dbReference type="Proteomes" id="UP001227126">
    <property type="component" value="Unassembled WGS sequence"/>
</dbReference>
<dbReference type="EMBL" id="JASNJE010000005">
    <property type="protein sequence ID" value="MDK3072766.1"/>
    <property type="molecule type" value="Genomic_DNA"/>
</dbReference>
<reference evidence="1 2" key="1">
    <citation type="submission" date="2023-05" db="EMBL/GenBank/DDBJ databases">
        <title>Sedimentitalea sp. nov. JM2-8.</title>
        <authorList>
            <person name="Huang J."/>
        </authorList>
    </citation>
    <scope>NUCLEOTIDE SEQUENCE [LARGE SCALE GENOMIC DNA]</scope>
    <source>
        <strain evidence="1 2">JM2-8</strain>
    </source>
</reference>
<dbReference type="RefSeq" id="WP_284484701.1">
    <property type="nucleotide sequence ID" value="NZ_JASNJE010000005.1"/>
</dbReference>
<protein>
    <submittedName>
        <fullName evidence="1">DUF1320 domain-containing protein</fullName>
    </submittedName>
</protein>
<keyword evidence="2" id="KW-1185">Reference proteome</keyword>
<dbReference type="Pfam" id="PF07030">
    <property type="entry name" value="Phage_Mu_Gp36"/>
    <property type="match status" value="1"/>
</dbReference>
<name>A0ABT7FCC9_9RHOB</name>
<accession>A0ABT7FCC9</accession>
<sequence length="142" mass="15555">MPYTSLAQLTDRYGEGLLISLTDRDDVATGAIDTDVIDRALADADAQIDGYLKARYRLPLDATPPLLADIAQVIACWKLYRFDPPQKVKDDYAEAIRMLKDISRGILVLDVAGAEPEGSGASGVRITDRERPLTADQMKGFI</sequence>
<evidence type="ECO:0000313" key="2">
    <source>
        <dbReference type="Proteomes" id="UP001227126"/>
    </source>
</evidence>
<proteinExistence type="predicted"/>
<organism evidence="1 2">
    <name type="scientific">Sedimentitalea xiamensis</name>
    <dbReference type="NCBI Taxonomy" id="3050037"/>
    <lineage>
        <taxon>Bacteria</taxon>
        <taxon>Pseudomonadati</taxon>
        <taxon>Pseudomonadota</taxon>
        <taxon>Alphaproteobacteria</taxon>
        <taxon>Rhodobacterales</taxon>
        <taxon>Paracoccaceae</taxon>
        <taxon>Sedimentitalea</taxon>
    </lineage>
</organism>